<evidence type="ECO:0000256" key="7">
    <source>
        <dbReference type="ARBA" id="ARBA00022857"/>
    </source>
</evidence>
<evidence type="ECO:0000256" key="1">
    <source>
        <dbReference type="ARBA" id="ARBA00002919"/>
    </source>
</evidence>
<keyword evidence="7 11" id="KW-0521">NADP</keyword>
<dbReference type="Proteomes" id="UP001500782">
    <property type="component" value="Unassembled WGS sequence"/>
</dbReference>
<dbReference type="NCBIfam" id="TIGR00745">
    <property type="entry name" value="apbA_panE"/>
    <property type="match status" value="1"/>
</dbReference>
<proteinExistence type="inferred from homology"/>
<comment type="caution">
    <text evidence="14">The sequence shown here is derived from an EMBL/GenBank/DDBJ whole genome shotgun (WGS) entry which is preliminary data.</text>
</comment>
<dbReference type="Pfam" id="PF02558">
    <property type="entry name" value="ApbA"/>
    <property type="match status" value="1"/>
</dbReference>
<keyword evidence="6 11" id="KW-0566">Pantothenate biosynthesis</keyword>
<dbReference type="EMBL" id="BAAADJ010000022">
    <property type="protein sequence ID" value="GAA0331067.1"/>
    <property type="molecule type" value="Genomic_DNA"/>
</dbReference>
<evidence type="ECO:0000256" key="8">
    <source>
        <dbReference type="ARBA" id="ARBA00023002"/>
    </source>
</evidence>
<name>A0ABP3FZH4_9BACI</name>
<evidence type="ECO:0000256" key="6">
    <source>
        <dbReference type="ARBA" id="ARBA00022655"/>
    </source>
</evidence>
<evidence type="ECO:0000256" key="2">
    <source>
        <dbReference type="ARBA" id="ARBA00004994"/>
    </source>
</evidence>
<evidence type="ECO:0000256" key="10">
    <source>
        <dbReference type="ARBA" id="ARBA00048793"/>
    </source>
</evidence>
<dbReference type="InterPro" id="IPR013332">
    <property type="entry name" value="KPR_N"/>
</dbReference>
<dbReference type="PANTHER" id="PTHR43765:SF2">
    <property type="entry name" value="2-DEHYDROPANTOATE 2-REDUCTASE"/>
    <property type="match status" value="1"/>
</dbReference>
<comment type="similarity">
    <text evidence="3 11">Belongs to the ketopantoate reductase family.</text>
</comment>
<dbReference type="InterPro" id="IPR003710">
    <property type="entry name" value="ApbA"/>
</dbReference>
<evidence type="ECO:0000256" key="3">
    <source>
        <dbReference type="ARBA" id="ARBA00007870"/>
    </source>
</evidence>
<reference evidence="15" key="1">
    <citation type="journal article" date="2019" name="Int. J. Syst. Evol. Microbiol.">
        <title>The Global Catalogue of Microorganisms (GCM) 10K type strain sequencing project: providing services to taxonomists for standard genome sequencing and annotation.</title>
        <authorList>
            <consortium name="The Broad Institute Genomics Platform"/>
            <consortium name="The Broad Institute Genome Sequencing Center for Infectious Disease"/>
            <person name="Wu L."/>
            <person name="Ma J."/>
        </authorList>
    </citation>
    <scope>NUCLEOTIDE SEQUENCE [LARGE SCALE GENOMIC DNA]</scope>
    <source>
        <strain evidence="15">JCM 9731</strain>
    </source>
</reference>
<dbReference type="Gene3D" id="1.10.1040.10">
    <property type="entry name" value="N-(1-d-carboxylethyl)-l-norvaline Dehydrogenase, domain 2"/>
    <property type="match status" value="1"/>
</dbReference>
<keyword evidence="8 11" id="KW-0560">Oxidoreductase</keyword>
<evidence type="ECO:0000256" key="4">
    <source>
        <dbReference type="ARBA" id="ARBA00013014"/>
    </source>
</evidence>
<dbReference type="InterPro" id="IPR013328">
    <property type="entry name" value="6PGD_dom2"/>
</dbReference>
<dbReference type="PANTHER" id="PTHR43765">
    <property type="entry name" value="2-DEHYDROPANTOATE 2-REDUCTASE-RELATED"/>
    <property type="match status" value="1"/>
</dbReference>
<keyword evidence="15" id="KW-1185">Reference proteome</keyword>
<sequence>MKVAIIGGGAIGLLFASYLSKKHEVTIYTRTKEQAKMLQEKGLSLINQQDETQIIKLSSFPMDQMNQVDSDIVIVAVKQYHLNDLMDHLKSIRNSSLLFLQNGMSHLSYLDTLPAESIFVGVVEHGAQRIDPITVKHTGLGVTRFGLWKGGLSFEEEELSEEGFPFVLQANPTLMLKEKLLVNCVINPLTALLQVPNGQLVDNPYYYQLFQVVFEEGVHALHMSSKEQLFNKVEQICRKTAQNHSSMFKDLQVGRKTEIEAIVGSVLEEAKKNKSRVPTLEFLYNAIKGKEV</sequence>
<protein>
    <recommendedName>
        <fullName evidence="5 11">2-dehydropantoate 2-reductase</fullName>
        <ecNumber evidence="4 11">1.1.1.169</ecNumber>
    </recommendedName>
    <alternativeName>
        <fullName evidence="9 11">Ketopantoate reductase</fullName>
    </alternativeName>
</protein>
<dbReference type="SUPFAM" id="SSF48179">
    <property type="entry name" value="6-phosphogluconate dehydrogenase C-terminal domain-like"/>
    <property type="match status" value="1"/>
</dbReference>
<dbReference type="InterPro" id="IPR008927">
    <property type="entry name" value="6-PGluconate_DH-like_C_sf"/>
</dbReference>
<evidence type="ECO:0000256" key="5">
    <source>
        <dbReference type="ARBA" id="ARBA00019465"/>
    </source>
</evidence>
<evidence type="ECO:0000256" key="11">
    <source>
        <dbReference type="RuleBase" id="RU362068"/>
    </source>
</evidence>
<dbReference type="SUPFAM" id="SSF51735">
    <property type="entry name" value="NAD(P)-binding Rossmann-fold domains"/>
    <property type="match status" value="1"/>
</dbReference>
<dbReference type="InterPro" id="IPR013752">
    <property type="entry name" value="KPA_reductase"/>
</dbReference>
<evidence type="ECO:0000313" key="15">
    <source>
        <dbReference type="Proteomes" id="UP001500782"/>
    </source>
</evidence>
<organism evidence="14 15">
    <name type="scientific">Bacillus carboniphilus</name>
    <dbReference type="NCBI Taxonomy" id="86663"/>
    <lineage>
        <taxon>Bacteria</taxon>
        <taxon>Bacillati</taxon>
        <taxon>Bacillota</taxon>
        <taxon>Bacilli</taxon>
        <taxon>Bacillales</taxon>
        <taxon>Bacillaceae</taxon>
        <taxon>Bacillus</taxon>
    </lineage>
</organism>
<feature type="domain" description="Ketopantoate reductase N-terminal" evidence="12">
    <location>
        <begin position="3"/>
        <end position="149"/>
    </location>
</feature>
<dbReference type="RefSeq" id="WP_343799031.1">
    <property type="nucleotide sequence ID" value="NZ_BAAADJ010000022.1"/>
</dbReference>
<evidence type="ECO:0000313" key="14">
    <source>
        <dbReference type="EMBL" id="GAA0331067.1"/>
    </source>
</evidence>
<feature type="domain" description="Ketopantoate reductase C-terminal" evidence="13">
    <location>
        <begin position="178"/>
        <end position="291"/>
    </location>
</feature>
<dbReference type="InterPro" id="IPR036291">
    <property type="entry name" value="NAD(P)-bd_dom_sf"/>
</dbReference>
<evidence type="ECO:0000256" key="9">
    <source>
        <dbReference type="ARBA" id="ARBA00032024"/>
    </source>
</evidence>
<dbReference type="EC" id="1.1.1.169" evidence="4 11"/>
<comment type="catalytic activity">
    <reaction evidence="10 11">
        <text>(R)-pantoate + NADP(+) = 2-dehydropantoate + NADPH + H(+)</text>
        <dbReference type="Rhea" id="RHEA:16233"/>
        <dbReference type="ChEBI" id="CHEBI:11561"/>
        <dbReference type="ChEBI" id="CHEBI:15378"/>
        <dbReference type="ChEBI" id="CHEBI:15980"/>
        <dbReference type="ChEBI" id="CHEBI:57783"/>
        <dbReference type="ChEBI" id="CHEBI:58349"/>
        <dbReference type="EC" id="1.1.1.169"/>
    </reaction>
</comment>
<comment type="pathway">
    <text evidence="2 11">Cofactor biosynthesis; (R)-pantothenate biosynthesis; (R)-pantoate from 3-methyl-2-oxobutanoate: step 2/2.</text>
</comment>
<comment type="function">
    <text evidence="1 11">Catalyzes the NADPH-dependent reduction of ketopantoate into pantoic acid.</text>
</comment>
<dbReference type="InterPro" id="IPR050838">
    <property type="entry name" value="Ketopantoate_reductase"/>
</dbReference>
<dbReference type="NCBIfam" id="NF005093">
    <property type="entry name" value="PRK06522.2-4"/>
    <property type="match status" value="1"/>
</dbReference>
<accession>A0ABP3FZH4</accession>
<dbReference type="Gene3D" id="3.40.50.720">
    <property type="entry name" value="NAD(P)-binding Rossmann-like Domain"/>
    <property type="match status" value="1"/>
</dbReference>
<gene>
    <name evidence="14" type="primary">panE_2</name>
    <name evidence="14" type="ORF">GCM10008967_22000</name>
</gene>
<evidence type="ECO:0000259" key="12">
    <source>
        <dbReference type="Pfam" id="PF02558"/>
    </source>
</evidence>
<dbReference type="Pfam" id="PF08546">
    <property type="entry name" value="ApbA_C"/>
    <property type="match status" value="1"/>
</dbReference>
<evidence type="ECO:0000259" key="13">
    <source>
        <dbReference type="Pfam" id="PF08546"/>
    </source>
</evidence>